<dbReference type="AlphaFoldDB" id="A0AAV9MNP8"/>
<gene>
    <name evidence="7" type="ORF">R3W88_003030</name>
</gene>
<keyword evidence="4" id="KW-0804">Transcription</keyword>
<keyword evidence="3" id="KW-0238">DNA-binding</keyword>
<sequence>MSEDSFIPQMEPAVAGDTVQERPSWLPEDWKFKSVGRMGGATAGLTDHYYYESLSGKRFRSKTVQELNKTPNRKFLLCISFYPKLYN</sequence>
<evidence type="ECO:0000313" key="8">
    <source>
        <dbReference type="Proteomes" id="UP001311915"/>
    </source>
</evidence>
<feature type="region of interest" description="Disordered" evidence="6">
    <location>
        <begin position="1"/>
        <end position="21"/>
    </location>
</feature>
<reference evidence="7 8" key="1">
    <citation type="submission" date="2023-10" db="EMBL/GenBank/DDBJ databases">
        <title>Genome-Wide Identification Analysis in wild type Solanum Pinnatisectum Reveals Some Genes Defensing Phytophthora Infestans.</title>
        <authorList>
            <person name="Sun C."/>
        </authorList>
    </citation>
    <scope>NUCLEOTIDE SEQUENCE [LARGE SCALE GENOMIC DNA]</scope>
    <source>
        <strain evidence="7">LQN</strain>
        <tissue evidence="7">Leaf</tissue>
    </source>
</reference>
<dbReference type="Gene3D" id="3.30.890.10">
    <property type="entry name" value="Methyl-cpg-binding Protein 2, Chain A"/>
    <property type="match status" value="1"/>
</dbReference>
<evidence type="ECO:0000256" key="1">
    <source>
        <dbReference type="ARBA" id="ARBA00004123"/>
    </source>
</evidence>
<dbReference type="SUPFAM" id="SSF54171">
    <property type="entry name" value="DNA-binding domain"/>
    <property type="match status" value="1"/>
</dbReference>
<organism evidence="7 8">
    <name type="scientific">Solanum pinnatisectum</name>
    <name type="common">tansyleaf nightshade</name>
    <dbReference type="NCBI Taxonomy" id="50273"/>
    <lineage>
        <taxon>Eukaryota</taxon>
        <taxon>Viridiplantae</taxon>
        <taxon>Streptophyta</taxon>
        <taxon>Embryophyta</taxon>
        <taxon>Tracheophyta</taxon>
        <taxon>Spermatophyta</taxon>
        <taxon>Magnoliopsida</taxon>
        <taxon>eudicotyledons</taxon>
        <taxon>Gunneridae</taxon>
        <taxon>Pentapetalae</taxon>
        <taxon>asterids</taxon>
        <taxon>lamiids</taxon>
        <taxon>Solanales</taxon>
        <taxon>Solanaceae</taxon>
        <taxon>Solanoideae</taxon>
        <taxon>Solaneae</taxon>
        <taxon>Solanum</taxon>
    </lineage>
</organism>
<name>A0AAV9MNP8_9SOLN</name>
<dbReference type="Proteomes" id="UP001311915">
    <property type="component" value="Unassembled WGS sequence"/>
</dbReference>
<keyword evidence="8" id="KW-1185">Reference proteome</keyword>
<dbReference type="EMBL" id="JAWPEI010000001">
    <property type="protein sequence ID" value="KAK4739333.1"/>
    <property type="molecule type" value="Genomic_DNA"/>
</dbReference>
<dbReference type="PANTHER" id="PTHR12396">
    <property type="entry name" value="METHYL-CPG BINDING PROTEIN, MBD"/>
    <property type="match status" value="1"/>
</dbReference>
<evidence type="ECO:0008006" key="9">
    <source>
        <dbReference type="Google" id="ProtNLM"/>
    </source>
</evidence>
<proteinExistence type="predicted"/>
<keyword evidence="2" id="KW-0805">Transcription regulation</keyword>
<accession>A0AAV9MNP8</accession>
<comment type="subcellular location">
    <subcellularLocation>
        <location evidence="1">Nucleus</location>
    </subcellularLocation>
</comment>
<comment type="caution">
    <text evidence="7">The sequence shown here is derived from an EMBL/GenBank/DDBJ whole genome shotgun (WGS) entry which is preliminary data.</text>
</comment>
<evidence type="ECO:0000313" key="7">
    <source>
        <dbReference type="EMBL" id="KAK4739333.1"/>
    </source>
</evidence>
<protein>
    <recommendedName>
        <fullName evidence="9">MBD domain-containing protein</fullName>
    </recommendedName>
</protein>
<dbReference type="PANTHER" id="PTHR12396:SF60">
    <property type="entry name" value="MBD DOMAIN-CONTAINING PROTEIN"/>
    <property type="match status" value="1"/>
</dbReference>
<evidence type="ECO:0000256" key="5">
    <source>
        <dbReference type="ARBA" id="ARBA00023242"/>
    </source>
</evidence>
<evidence type="ECO:0000256" key="6">
    <source>
        <dbReference type="SAM" id="MobiDB-lite"/>
    </source>
</evidence>
<dbReference type="InterPro" id="IPR016177">
    <property type="entry name" value="DNA-bd_dom_sf"/>
</dbReference>
<dbReference type="GO" id="GO:0005634">
    <property type="term" value="C:nucleus"/>
    <property type="evidence" value="ECO:0007669"/>
    <property type="project" value="UniProtKB-SubCell"/>
</dbReference>
<evidence type="ECO:0000256" key="3">
    <source>
        <dbReference type="ARBA" id="ARBA00023125"/>
    </source>
</evidence>
<evidence type="ECO:0000256" key="4">
    <source>
        <dbReference type="ARBA" id="ARBA00023163"/>
    </source>
</evidence>
<evidence type="ECO:0000256" key="2">
    <source>
        <dbReference type="ARBA" id="ARBA00023015"/>
    </source>
</evidence>
<keyword evidence="5" id="KW-0539">Nucleus</keyword>
<dbReference type="GO" id="GO:0003677">
    <property type="term" value="F:DNA binding"/>
    <property type="evidence" value="ECO:0007669"/>
    <property type="project" value="UniProtKB-KW"/>
</dbReference>